<keyword evidence="4" id="KW-1185">Reference proteome</keyword>
<accession>A0A1J4K8V3</accession>
<name>A0A1J4K8V3_9EUKA</name>
<dbReference type="RefSeq" id="XP_068360448.1">
    <property type="nucleotide sequence ID" value="XM_068503828.1"/>
</dbReference>
<dbReference type="EMBL" id="MLAK01000701">
    <property type="protein sequence ID" value="OHT07312.1"/>
    <property type="molecule type" value="Genomic_DNA"/>
</dbReference>
<sequence>MSNENPISYETTNTICVACHKNKDCISIRKGVIKCPDCICDQVGRSTMDLFRKGTRLISSPVNVLVALSGGVSSMFVWDLFQKRLAPSLHGKTAVVRKLEAITSKFETVQKLSNIPKLHSLEKFTISSVIEFAKQNDFNCVVLGDNVDRVSLANIATLSCGRPDLARYTSTDDFQNYMPIVLLRPARQCLRAELEFCCRQNNVSFDEETTSPFELAFTHEAKMIQNVIADGNGAIPFAIQKMGEKLPPYEQQGKCPSCGLPGPDNEICAFCHAIQECE</sequence>
<proteinExistence type="predicted"/>
<reference evidence="3" key="1">
    <citation type="submission" date="2016-10" db="EMBL/GenBank/DDBJ databases">
        <authorList>
            <person name="Benchimol M."/>
            <person name="Almeida L.G."/>
            <person name="Vasconcelos A.T."/>
            <person name="Perreira-Neves A."/>
            <person name="Rosa I.A."/>
            <person name="Tasca T."/>
            <person name="Bogo M.R."/>
            <person name="de Souza W."/>
        </authorList>
    </citation>
    <scope>NUCLEOTIDE SEQUENCE [LARGE SCALE GENOMIC DNA]</scope>
    <source>
        <strain evidence="3">K</strain>
    </source>
</reference>
<keyword evidence="2" id="KW-0819">tRNA processing</keyword>
<dbReference type="GeneID" id="94838532"/>
<evidence type="ECO:0008006" key="5">
    <source>
        <dbReference type="Google" id="ProtNLM"/>
    </source>
</evidence>
<evidence type="ECO:0000313" key="3">
    <source>
        <dbReference type="EMBL" id="OHT07312.1"/>
    </source>
</evidence>
<dbReference type="VEuPathDB" id="TrichDB:TRFO_24575"/>
<dbReference type="Gene3D" id="3.40.50.620">
    <property type="entry name" value="HUPs"/>
    <property type="match status" value="2"/>
</dbReference>
<evidence type="ECO:0000313" key="4">
    <source>
        <dbReference type="Proteomes" id="UP000179807"/>
    </source>
</evidence>
<dbReference type="Proteomes" id="UP000179807">
    <property type="component" value="Unassembled WGS sequence"/>
</dbReference>
<dbReference type="GO" id="GO:0016783">
    <property type="term" value="F:sulfurtransferase activity"/>
    <property type="evidence" value="ECO:0007669"/>
    <property type="project" value="TreeGrafter"/>
</dbReference>
<comment type="caution">
    <text evidence="3">The sequence shown here is derived from an EMBL/GenBank/DDBJ whole genome shotgun (WGS) entry which is preliminary data.</text>
</comment>
<dbReference type="PANTHER" id="PTHR20882:SF14">
    <property type="entry name" value="CYTOPLASMIC TRNA 2-THIOLATION PROTEIN 2"/>
    <property type="match status" value="1"/>
</dbReference>
<dbReference type="AlphaFoldDB" id="A0A1J4K8V3"/>
<dbReference type="OrthoDB" id="25129at2759"/>
<dbReference type="PANTHER" id="PTHR20882">
    <property type="entry name" value="CYTOPLASMIC TRNA 2-THIOLATION PROTEIN 2"/>
    <property type="match status" value="1"/>
</dbReference>
<dbReference type="GO" id="GO:0005829">
    <property type="term" value="C:cytosol"/>
    <property type="evidence" value="ECO:0007669"/>
    <property type="project" value="TreeGrafter"/>
</dbReference>
<evidence type="ECO:0000256" key="2">
    <source>
        <dbReference type="ARBA" id="ARBA00022694"/>
    </source>
</evidence>
<dbReference type="GO" id="GO:0002143">
    <property type="term" value="P:tRNA wobble position uridine thiolation"/>
    <property type="evidence" value="ECO:0007669"/>
    <property type="project" value="TreeGrafter"/>
</dbReference>
<dbReference type="SUPFAM" id="SSF52402">
    <property type="entry name" value="Adenine nucleotide alpha hydrolases-like"/>
    <property type="match status" value="1"/>
</dbReference>
<keyword evidence="1" id="KW-0963">Cytoplasm</keyword>
<dbReference type="GO" id="GO:0000049">
    <property type="term" value="F:tRNA binding"/>
    <property type="evidence" value="ECO:0007669"/>
    <property type="project" value="InterPro"/>
</dbReference>
<protein>
    <recommendedName>
        <fullName evidence="5">Cytoplasmic tRNA 2-thiolation protein 2</fullName>
    </recommendedName>
</protein>
<dbReference type="InterPro" id="IPR019407">
    <property type="entry name" value="CTU2"/>
</dbReference>
<dbReference type="InterPro" id="IPR014729">
    <property type="entry name" value="Rossmann-like_a/b/a_fold"/>
</dbReference>
<gene>
    <name evidence="3" type="ORF">TRFO_24575</name>
</gene>
<evidence type="ECO:0000256" key="1">
    <source>
        <dbReference type="ARBA" id="ARBA00022490"/>
    </source>
</evidence>
<organism evidence="3 4">
    <name type="scientific">Tritrichomonas foetus</name>
    <dbReference type="NCBI Taxonomy" id="1144522"/>
    <lineage>
        <taxon>Eukaryota</taxon>
        <taxon>Metamonada</taxon>
        <taxon>Parabasalia</taxon>
        <taxon>Tritrichomonadida</taxon>
        <taxon>Tritrichomonadidae</taxon>
        <taxon>Tritrichomonas</taxon>
    </lineage>
</organism>